<name>A0AAU8RXV4_PSEPU</name>
<proteinExistence type="inferred from homology"/>
<feature type="chain" id="PRO_5043739690" evidence="5">
    <location>
        <begin position="22"/>
        <end position="359"/>
    </location>
</feature>
<dbReference type="AlphaFoldDB" id="A0AAU8RXV4"/>
<evidence type="ECO:0000313" key="7">
    <source>
        <dbReference type="EMBL" id="AJQ48460.1"/>
    </source>
</evidence>
<evidence type="ECO:0000256" key="2">
    <source>
        <dbReference type="ARBA" id="ARBA00006671"/>
    </source>
</evidence>
<organism evidence="7 8">
    <name type="scientific">Pseudomonas putida S13.1.2</name>
    <dbReference type="NCBI Taxonomy" id="1384061"/>
    <lineage>
        <taxon>Bacteria</taxon>
        <taxon>Pseudomonadati</taxon>
        <taxon>Pseudomonadota</taxon>
        <taxon>Gammaproteobacteria</taxon>
        <taxon>Pseudomonadales</taxon>
        <taxon>Pseudomonadaceae</taxon>
        <taxon>Pseudomonas</taxon>
    </lineage>
</organism>
<dbReference type="Pfam" id="PF00419">
    <property type="entry name" value="Fimbrial"/>
    <property type="match status" value="1"/>
</dbReference>
<dbReference type="Gene3D" id="2.60.40.3310">
    <property type="match status" value="1"/>
</dbReference>
<dbReference type="GO" id="GO:0009289">
    <property type="term" value="C:pilus"/>
    <property type="evidence" value="ECO:0007669"/>
    <property type="project" value="UniProtKB-SubCell"/>
</dbReference>
<dbReference type="SUPFAM" id="SSF49401">
    <property type="entry name" value="Bacterial adhesins"/>
    <property type="match status" value="1"/>
</dbReference>
<keyword evidence="3 5" id="KW-0732">Signal</keyword>
<evidence type="ECO:0000256" key="1">
    <source>
        <dbReference type="ARBA" id="ARBA00004561"/>
    </source>
</evidence>
<accession>A0AAU8RXV4</accession>
<dbReference type="InterPro" id="IPR008966">
    <property type="entry name" value="Adhesion_dom_sf"/>
</dbReference>
<dbReference type="InterPro" id="IPR050263">
    <property type="entry name" value="Bact_Fimbrial_Adh_Pro"/>
</dbReference>
<comment type="subcellular location">
    <subcellularLocation>
        <location evidence="1">Fimbrium</location>
    </subcellularLocation>
</comment>
<dbReference type="PANTHER" id="PTHR33420:SF3">
    <property type="entry name" value="FIMBRIAL SUBUNIT ELFA"/>
    <property type="match status" value="1"/>
</dbReference>
<evidence type="ECO:0000256" key="3">
    <source>
        <dbReference type="ARBA" id="ARBA00022729"/>
    </source>
</evidence>
<dbReference type="InterPro" id="IPR000259">
    <property type="entry name" value="Adhesion_dom_fimbrial"/>
</dbReference>
<dbReference type="InterPro" id="IPR036937">
    <property type="entry name" value="Adhesion_dom_fimbrial_sf"/>
</dbReference>
<evidence type="ECO:0000259" key="6">
    <source>
        <dbReference type="Pfam" id="PF00419"/>
    </source>
</evidence>
<protein>
    <submittedName>
        <fullName evidence="7">Fimbrial protein</fullName>
    </submittedName>
</protein>
<gene>
    <name evidence="7" type="ORF">N805_15120</name>
</gene>
<dbReference type="Gene3D" id="2.60.40.1090">
    <property type="entry name" value="Fimbrial-type adhesion domain"/>
    <property type="match status" value="1"/>
</dbReference>
<dbReference type="GO" id="GO:0043709">
    <property type="term" value="P:cell adhesion involved in single-species biofilm formation"/>
    <property type="evidence" value="ECO:0007669"/>
    <property type="project" value="TreeGrafter"/>
</dbReference>
<keyword evidence="4" id="KW-0281">Fimbrium</keyword>
<evidence type="ECO:0000256" key="4">
    <source>
        <dbReference type="ARBA" id="ARBA00023263"/>
    </source>
</evidence>
<sequence>MKRLMPWALPIALLSSYQAHAADRCSWSVGTQPMTITRTLTGVMHVPLNAELGSAIGTPNQREFTPSMPRSELHCYNDGSVLWRFDMNARDIFPDPLPPVEGEPSDGYILKTNIDGVGARIRLEAPFNGSDPAFFMPENGPHNPFIPMRSTMQANNQLGGFRLSTLWNQVTLVKTGDIAPGLHRVDTELFTGRFDATGLGLVLRYRLQADVLQTQCSLIGDPISDTPVDLLTWDKSHFAGKGTTTSTVPFTITLSNCKTDPGGRTRATIELNPAKSSVPVPGLDGVFTLTPDSTAEGVGIQVLKDDGTPLPLQREEDLQAIQDGTTVLNFGARFYQTDEPSAVRAGEANGALNFTLRYR</sequence>
<dbReference type="Proteomes" id="UP000033260">
    <property type="component" value="Chromosome"/>
</dbReference>
<feature type="signal peptide" evidence="5">
    <location>
        <begin position="1"/>
        <end position="21"/>
    </location>
</feature>
<feature type="domain" description="Fimbrial-type adhesion" evidence="6">
    <location>
        <begin position="212"/>
        <end position="358"/>
    </location>
</feature>
<dbReference type="RefSeq" id="WP_019470649.1">
    <property type="nucleotide sequence ID" value="NZ_CP010979.1"/>
</dbReference>
<reference evidence="7 8" key="1">
    <citation type="submission" date="2015-02" db="EMBL/GenBank/DDBJ databases">
        <title>Complete Genome Sequencing of Pseudomonas putida S13.1.2.</title>
        <authorList>
            <person name="Chong T.M."/>
            <person name="Chan K.G."/>
            <person name="Dessaux Y."/>
        </authorList>
    </citation>
    <scope>NUCLEOTIDE SEQUENCE [LARGE SCALE GENOMIC DNA]</scope>
    <source>
        <strain evidence="7 8">S13.1.2</strain>
    </source>
</reference>
<dbReference type="PANTHER" id="PTHR33420">
    <property type="entry name" value="FIMBRIAL SUBUNIT ELFA-RELATED"/>
    <property type="match status" value="1"/>
</dbReference>
<dbReference type="EMBL" id="CP010979">
    <property type="protein sequence ID" value="AJQ48460.1"/>
    <property type="molecule type" value="Genomic_DNA"/>
</dbReference>
<evidence type="ECO:0000256" key="5">
    <source>
        <dbReference type="SAM" id="SignalP"/>
    </source>
</evidence>
<evidence type="ECO:0000313" key="8">
    <source>
        <dbReference type="Proteomes" id="UP000033260"/>
    </source>
</evidence>
<comment type="similarity">
    <text evidence="2">Belongs to the fimbrial protein family.</text>
</comment>